<name>A0A6A4T3S1_SCOMX</name>
<organism evidence="2 3">
    <name type="scientific">Scophthalmus maximus</name>
    <name type="common">Turbot</name>
    <name type="synonym">Psetta maxima</name>
    <dbReference type="NCBI Taxonomy" id="52904"/>
    <lineage>
        <taxon>Eukaryota</taxon>
        <taxon>Metazoa</taxon>
        <taxon>Chordata</taxon>
        <taxon>Craniata</taxon>
        <taxon>Vertebrata</taxon>
        <taxon>Euteleostomi</taxon>
        <taxon>Actinopterygii</taxon>
        <taxon>Neopterygii</taxon>
        <taxon>Teleostei</taxon>
        <taxon>Neoteleostei</taxon>
        <taxon>Acanthomorphata</taxon>
        <taxon>Carangaria</taxon>
        <taxon>Pleuronectiformes</taxon>
        <taxon>Pleuronectoidei</taxon>
        <taxon>Scophthalmidae</taxon>
        <taxon>Scophthalmus</taxon>
    </lineage>
</organism>
<dbReference type="Proteomes" id="UP000438429">
    <property type="component" value="Unassembled WGS sequence"/>
</dbReference>
<accession>A0A6A4T3S1</accession>
<evidence type="ECO:0000256" key="1">
    <source>
        <dbReference type="SAM" id="MobiDB-lite"/>
    </source>
</evidence>
<evidence type="ECO:0000313" key="3">
    <source>
        <dbReference type="Proteomes" id="UP000438429"/>
    </source>
</evidence>
<dbReference type="EMBL" id="VEVO01000007">
    <property type="protein sequence ID" value="KAF0039775.1"/>
    <property type="molecule type" value="Genomic_DNA"/>
</dbReference>
<feature type="region of interest" description="Disordered" evidence="1">
    <location>
        <begin position="48"/>
        <end position="68"/>
    </location>
</feature>
<protein>
    <submittedName>
        <fullName evidence="2">Uncharacterized protein</fullName>
    </submittedName>
</protein>
<gene>
    <name evidence="2" type="ORF">F2P81_008010</name>
</gene>
<comment type="caution">
    <text evidence="2">The sequence shown here is derived from an EMBL/GenBank/DDBJ whole genome shotgun (WGS) entry which is preliminary data.</text>
</comment>
<proteinExistence type="predicted"/>
<reference evidence="2 3" key="1">
    <citation type="submission" date="2019-06" db="EMBL/GenBank/DDBJ databases">
        <title>Draft genomes of female and male turbot (Scophthalmus maximus).</title>
        <authorList>
            <person name="Xu H."/>
            <person name="Xu X.-W."/>
            <person name="Shao C."/>
            <person name="Chen S."/>
        </authorList>
    </citation>
    <scope>NUCLEOTIDE SEQUENCE [LARGE SCALE GENOMIC DNA]</scope>
    <source>
        <strain evidence="2">Ysfricsl-2016a</strain>
        <tissue evidence="2">Blood</tissue>
    </source>
</reference>
<feature type="compositionally biased region" description="Basic and acidic residues" evidence="1">
    <location>
        <begin position="48"/>
        <end position="61"/>
    </location>
</feature>
<dbReference type="AlphaFoldDB" id="A0A6A4T3S1"/>
<evidence type="ECO:0000313" key="2">
    <source>
        <dbReference type="EMBL" id="KAF0039775.1"/>
    </source>
</evidence>
<sequence>MQSHLSTRTTFSGSVRTVNTFGLWRDNFAANPLSIFDIYLKYDRSNGIKNSCRDTGARQKEQVTQPRP</sequence>